<organism evidence="3 4">
    <name type="scientific">Corynebacterium stationis</name>
    <dbReference type="NCBI Taxonomy" id="1705"/>
    <lineage>
        <taxon>Bacteria</taxon>
        <taxon>Bacillati</taxon>
        <taxon>Actinomycetota</taxon>
        <taxon>Actinomycetes</taxon>
        <taxon>Mycobacteriales</taxon>
        <taxon>Corynebacteriaceae</taxon>
        <taxon>Corynebacterium</taxon>
    </lineage>
</organism>
<name>A0AB36CHL3_9CORY</name>
<feature type="transmembrane region" description="Helical" evidence="2">
    <location>
        <begin position="99"/>
        <end position="132"/>
    </location>
</feature>
<evidence type="ECO:0000313" key="4">
    <source>
        <dbReference type="Proteomes" id="UP000544551"/>
    </source>
</evidence>
<evidence type="ECO:0000256" key="1">
    <source>
        <dbReference type="SAM" id="MobiDB-lite"/>
    </source>
</evidence>
<dbReference type="AlphaFoldDB" id="A0AB36CHL3"/>
<dbReference type="RefSeq" id="WP_168968713.1">
    <property type="nucleotide sequence ID" value="NZ_JABAFZ010000001.1"/>
</dbReference>
<proteinExistence type="predicted"/>
<protein>
    <submittedName>
        <fullName evidence="3">DUF4190 domain-containing protein</fullName>
    </submittedName>
</protein>
<keyword evidence="2" id="KW-0812">Transmembrane</keyword>
<feature type="region of interest" description="Disordered" evidence="1">
    <location>
        <begin position="1"/>
        <end position="53"/>
    </location>
</feature>
<accession>A0AB36CHL3</accession>
<evidence type="ECO:0000256" key="2">
    <source>
        <dbReference type="SAM" id="Phobius"/>
    </source>
</evidence>
<keyword evidence="2" id="KW-0472">Membrane</keyword>
<feature type="compositionally biased region" description="Polar residues" evidence="1">
    <location>
        <begin position="1"/>
        <end position="19"/>
    </location>
</feature>
<gene>
    <name evidence="3" type="ORF">HF853_00030</name>
</gene>
<dbReference type="Proteomes" id="UP000544551">
    <property type="component" value="Unassembled WGS sequence"/>
</dbReference>
<feature type="transmembrane region" description="Helical" evidence="2">
    <location>
        <begin position="144"/>
        <end position="172"/>
    </location>
</feature>
<dbReference type="EMBL" id="JABAFZ010000001">
    <property type="protein sequence ID" value="NME88087.1"/>
    <property type="molecule type" value="Genomic_DNA"/>
</dbReference>
<sequence length="198" mass="20295">MSNPTNNPYDSGNNPNQYGDQPYGDSHGGSLPSYGESTHGAGQGAGYPGAGYAGAGPGSGPGAGYNEQGSGYAGYQQYQSYDAGQPGGAPEKKSTLAVAAFVLGIISLLVAVTGFAIVPGIIGVILAIIAFVRNRKKAKEARRTWMSVLGLIFSIIGIVASIIIFGVILLAFTDPVVQECMNTAANTEELQACLESSL</sequence>
<comment type="caution">
    <text evidence="3">The sequence shown here is derived from an EMBL/GenBank/DDBJ whole genome shotgun (WGS) entry which is preliminary data.</text>
</comment>
<feature type="compositionally biased region" description="Gly residues" evidence="1">
    <location>
        <begin position="41"/>
        <end position="53"/>
    </location>
</feature>
<evidence type="ECO:0000313" key="3">
    <source>
        <dbReference type="EMBL" id="NME88087.1"/>
    </source>
</evidence>
<reference evidence="3 4" key="1">
    <citation type="submission" date="2020-04" db="EMBL/GenBank/DDBJ databases">
        <authorList>
            <person name="Hitch T.C.A."/>
            <person name="Wylensek D."/>
            <person name="Clavel T."/>
        </authorList>
    </citation>
    <scope>NUCLEOTIDE SEQUENCE [LARGE SCALE GENOMIC DNA]</scope>
    <source>
        <strain evidence="3 4">BL-383-APC-3D</strain>
    </source>
</reference>
<keyword evidence="2" id="KW-1133">Transmembrane helix</keyword>